<dbReference type="InterPro" id="IPR017896">
    <property type="entry name" value="4Fe4S_Fe-S-bd"/>
</dbReference>
<accession>A0A4R8A4P3</accession>
<dbReference type="GO" id="GO:0051539">
    <property type="term" value="F:4 iron, 4 sulfur cluster binding"/>
    <property type="evidence" value="ECO:0007669"/>
    <property type="project" value="UniProtKB-KW"/>
</dbReference>
<evidence type="ECO:0000313" key="10">
    <source>
        <dbReference type="Proteomes" id="UP000294743"/>
    </source>
</evidence>
<proteinExistence type="predicted"/>
<dbReference type="Gene3D" id="3.30.70.20">
    <property type="match status" value="2"/>
</dbReference>
<sequence length="57" mass="5729">MPVKINLDTCIGCGACVGSCPVESLSMNDDGKAVCDEATCIDCGACIGTCPTEAITQ</sequence>
<evidence type="ECO:0000256" key="4">
    <source>
        <dbReference type="ARBA" id="ARBA00022737"/>
    </source>
</evidence>
<dbReference type="Pfam" id="PF12838">
    <property type="entry name" value="Fer4_7"/>
    <property type="match status" value="1"/>
</dbReference>
<dbReference type="PROSITE" id="PS00198">
    <property type="entry name" value="4FE4S_FER_1"/>
    <property type="match status" value="2"/>
</dbReference>
<keyword evidence="2" id="KW-0004">4Fe-4S</keyword>
<feature type="domain" description="4Fe-4S ferredoxin-type" evidence="8">
    <location>
        <begin position="31"/>
        <end position="57"/>
    </location>
</feature>
<keyword evidence="4" id="KW-0677">Repeat</keyword>
<evidence type="ECO:0000256" key="3">
    <source>
        <dbReference type="ARBA" id="ARBA00022723"/>
    </source>
</evidence>
<dbReference type="AlphaFoldDB" id="A0A4R8A4P3"/>
<keyword evidence="7" id="KW-0411">Iron-sulfur</keyword>
<dbReference type="RefSeq" id="WP_134168592.1">
    <property type="nucleotide sequence ID" value="NZ_SODD01000008.1"/>
</dbReference>
<evidence type="ECO:0000256" key="6">
    <source>
        <dbReference type="ARBA" id="ARBA00023004"/>
    </source>
</evidence>
<feature type="domain" description="4Fe-4S ferredoxin-type" evidence="8">
    <location>
        <begin position="1"/>
        <end position="30"/>
    </location>
</feature>
<reference evidence="9 10" key="1">
    <citation type="submission" date="2019-03" db="EMBL/GenBank/DDBJ databases">
        <title>Genomic Encyclopedia of Type Strains, Phase IV (KMG-IV): sequencing the most valuable type-strain genomes for metagenomic binning, comparative biology and taxonomic classification.</title>
        <authorList>
            <person name="Goeker M."/>
        </authorList>
    </citation>
    <scope>NUCLEOTIDE SEQUENCE [LARGE SCALE GENOMIC DNA]</scope>
    <source>
        <strain evidence="9 10">DSM 28867</strain>
    </source>
</reference>
<evidence type="ECO:0000259" key="8">
    <source>
        <dbReference type="PROSITE" id="PS51379"/>
    </source>
</evidence>
<protein>
    <submittedName>
        <fullName evidence="9">4Fe-4S dicluster protein</fullName>
    </submittedName>
</protein>
<keyword evidence="1" id="KW-0813">Transport</keyword>
<gene>
    <name evidence="9" type="ORF">EDD63_10814</name>
</gene>
<evidence type="ECO:0000256" key="1">
    <source>
        <dbReference type="ARBA" id="ARBA00022448"/>
    </source>
</evidence>
<keyword evidence="6" id="KW-0408">Iron</keyword>
<dbReference type="GO" id="GO:0046872">
    <property type="term" value="F:metal ion binding"/>
    <property type="evidence" value="ECO:0007669"/>
    <property type="project" value="UniProtKB-KW"/>
</dbReference>
<name>A0A4R8A4P3_9FIRM</name>
<keyword evidence="5" id="KW-0249">Electron transport</keyword>
<organism evidence="9 10">
    <name type="scientific">Breznakia blatticola</name>
    <dbReference type="NCBI Taxonomy" id="1754012"/>
    <lineage>
        <taxon>Bacteria</taxon>
        <taxon>Bacillati</taxon>
        <taxon>Bacillota</taxon>
        <taxon>Erysipelotrichia</taxon>
        <taxon>Erysipelotrichales</taxon>
        <taxon>Erysipelotrichaceae</taxon>
        <taxon>Breznakia</taxon>
    </lineage>
</organism>
<dbReference type="SUPFAM" id="SSF54862">
    <property type="entry name" value="4Fe-4S ferredoxins"/>
    <property type="match status" value="1"/>
</dbReference>
<dbReference type="PANTHER" id="PTHR43687">
    <property type="entry name" value="ADENYLYLSULFATE REDUCTASE, BETA SUBUNIT"/>
    <property type="match status" value="1"/>
</dbReference>
<dbReference type="OrthoDB" id="9803397at2"/>
<dbReference type="InterPro" id="IPR050572">
    <property type="entry name" value="Fe-S_Ferredoxin"/>
</dbReference>
<dbReference type="PANTHER" id="PTHR43687:SF6">
    <property type="entry name" value="L-ASPARTATE SEMIALDEHYDE SULFURTRANSFERASE IRON-SULFUR SUBUNIT"/>
    <property type="match status" value="1"/>
</dbReference>
<evidence type="ECO:0000313" key="9">
    <source>
        <dbReference type="EMBL" id="TDW24661.1"/>
    </source>
</evidence>
<keyword evidence="10" id="KW-1185">Reference proteome</keyword>
<dbReference type="InterPro" id="IPR017900">
    <property type="entry name" value="4Fe4S_Fe_S_CS"/>
</dbReference>
<dbReference type="Proteomes" id="UP000294743">
    <property type="component" value="Unassembled WGS sequence"/>
</dbReference>
<comment type="caution">
    <text evidence="9">The sequence shown here is derived from an EMBL/GenBank/DDBJ whole genome shotgun (WGS) entry which is preliminary data.</text>
</comment>
<evidence type="ECO:0000256" key="2">
    <source>
        <dbReference type="ARBA" id="ARBA00022485"/>
    </source>
</evidence>
<evidence type="ECO:0000256" key="5">
    <source>
        <dbReference type="ARBA" id="ARBA00022982"/>
    </source>
</evidence>
<evidence type="ECO:0000256" key="7">
    <source>
        <dbReference type="ARBA" id="ARBA00023014"/>
    </source>
</evidence>
<dbReference type="EMBL" id="SODD01000008">
    <property type="protein sequence ID" value="TDW24661.1"/>
    <property type="molecule type" value="Genomic_DNA"/>
</dbReference>
<dbReference type="PROSITE" id="PS51379">
    <property type="entry name" value="4FE4S_FER_2"/>
    <property type="match status" value="2"/>
</dbReference>
<keyword evidence="3" id="KW-0479">Metal-binding</keyword>